<evidence type="ECO:0000313" key="4">
    <source>
        <dbReference type="EMBL" id="KAH0569999.1"/>
    </source>
</evidence>
<evidence type="ECO:0008006" key="6">
    <source>
        <dbReference type="Google" id="ProtNLM"/>
    </source>
</evidence>
<reference evidence="4" key="2">
    <citation type="submission" date="2020-12" db="EMBL/GenBank/DDBJ databases">
        <title>New Spironucleus salmonicida genome in near-complete chromosomes.</title>
        <authorList>
            <person name="Xu F."/>
            <person name="Kurt Z."/>
            <person name="Jimenez-Gonzalez A."/>
            <person name="Astvaldsson A."/>
            <person name="Andersson J.O."/>
            <person name="Svard S.G."/>
        </authorList>
    </citation>
    <scope>NUCLEOTIDE SEQUENCE</scope>
    <source>
        <strain evidence="4">ATCC 50377</strain>
    </source>
</reference>
<evidence type="ECO:0000313" key="3">
    <source>
        <dbReference type="EMBL" id="EST42531.1"/>
    </source>
</evidence>
<gene>
    <name evidence="3" type="ORF">SS50377_17844</name>
    <name evidence="4" type="ORF">SS50377_27973</name>
</gene>
<evidence type="ECO:0000256" key="1">
    <source>
        <dbReference type="SAM" id="MobiDB-lite"/>
    </source>
</evidence>
<organism evidence="3">
    <name type="scientific">Spironucleus salmonicida</name>
    <dbReference type="NCBI Taxonomy" id="348837"/>
    <lineage>
        <taxon>Eukaryota</taxon>
        <taxon>Metamonada</taxon>
        <taxon>Diplomonadida</taxon>
        <taxon>Hexamitidae</taxon>
        <taxon>Hexamitinae</taxon>
        <taxon>Spironucleus</taxon>
    </lineage>
</organism>
<keyword evidence="2" id="KW-0732">Signal</keyword>
<dbReference type="EMBL" id="AUWU02000008">
    <property type="protein sequence ID" value="KAH0569999.1"/>
    <property type="molecule type" value="Genomic_DNA"/>
</dbReference>
<proteinExistence type="predicted"/>
<feature type="region of interest" description="Disordered" evidence="1">
    <location>
        <begin position="48"/>
        <end position="71"/>
    </location>
</feature>
<evidence type="ECO:0000256" key="2">
    <source>
        <dbReference type="SAM" id="SignalP"/>
    </source>
</evidence>
<name>V6LFP9_9EUKA</name>
<reference evidence="3 4" key="1">
    <citation type="journal article" date="2014" name="PLoS Genet.">
        <title>The Genome of Spironucleus salmonicida Highlights a Fish Pathogen Adapted to Fluctuating Environments.</title>
        <authorList>
            <person name="Xu F."/>
            <person name="Jerlstrom-Hultqvist J."/>
            <person name="Einarsson E."/>
            <person name="Astvaldsson A."/>
            <person name="Svard S.G."/>
            <person name="Andersson J.O."/>
        </authorList>
    </citation>
    <scope>NUCLEOTIDE SEQUENCE</scope>
    <source>
        <strain evidence="4">ATCC 50377</strain>
    </source>
</reference>
<dbReference type="EMBL" id="KI546159">
    <property type="protein sequence ID" value="EST42531.1"/>
    <property type="molecule type" value="Genomic_DNA"/>
</dbReference>
<feature type="signal peptide" evidence="2">
    <location>
        <begin position="1"/>
        <end position="21"/>
    </location>
</feature>
<dbReference type="AlphaFoldDB" id="V6LFP9"/>
<sequence length="220" mass="23253">MQCTLLLLLLELSHLGLKCAGGDVDADVAGGLEDGLAEQVLLHREAGGGAHADVGPEAGEVGDDEAHEEGAVEGEELARHVPKGAQVLDALQLALGLGEEVALREEVQVEGVFRLPSRGAHLLLGRVGERSPGLQRGQRLEREGLRGLEHALLLHHAVGRAEALRAQGWQRGGLQLDGAREGRGLHSALRDLSRFGYWGSPEYLTVDVASIAPIARAAPE</sequence>
<accession>V6LFP9</accession>
<feature type="compositionally biased region" description="Acidic residues" evidence="1">
    <location>
        <begin position="60"/>
        <end position="71"/>
    </location>
</feature>
<dbReference type="VEuPathDB" id="GiardiaDB:SS50377_27973"/>
<keyword evidence="5" id="KW-1185">Reference proteome</keyword>
<dbReference type="Proteomes" id="UP000018208">
    <property type="component" value="Unassembled WGS sequence"/>
</dbReference>
<protein>
    <recommendedName>
        <fullName evidence="6">Secreted protein</fullName>
    </recommendedName>
</protein>
<evidence type="ECO:0000313" key="5">
    <source>
        <dbReference type="Proteomes" id="UP000018208"/>
    </source>
</evidence>
<feature type="chain" id="PRO_5004750567" description="Secreted protein" evidence="2">
    <location>
        <begin position="22"/>
        <end position="220"/>
    </location>
</feature>